<name>A0A1X6WPD6_9ENTE</name>
<organism evidence="1 2">
    <name type="scientific">Vagococcus fluvialis bH819</name>
    <dbReference type="NCBI Taxonomy" id="1255619"/>
    <lineage>
        <taxon>Bacteria</taxon>
        <taxon>Bacillati</taxon>
        <taxon>Bacillota</taxon>
        <taxon>Bacilli</taxon>
        <taxon>Lactobacillales</taxon>
        <taxon>Enterococcaceae</taxon>
        <taxon>Vagococcus</taxon>
    </lineage>
</organism>
<gene>
    <name evidence="1" type="ORF">FM121_08580</name>
</gene>
<dbReference type="EMBL" id="FWFD01000013">
    <property type="protein sequence ID" value="SLM86130.1"/>
    <property type="molecule type" value="Genomic_DNA"/>
</dbReference>
<accession>A0A1X6WPD6</accession>
<reference evidence="2" key="1">
    <citation type="submission" date="2017-02" db="EMBL/GenBank/DDBJ databases">
        <authorList>
            <person name="Dridi B."/>
        </authorList>
    </citation>
    <scope>NUCLEOTIDE SEQUENCE [LARGE SCALE GENOMIC DNA]</scope>
    <source>
        <strain evidence="2">bH819</strain>
    </source>
</reference>
<evidence type="ECO:0000313" key="1">
    <source>
        <dbReference type="EMBL" id="SLM86130.1"/>
    </source>
</evidence>
<dbReference type="Proteomes" id="UP000195918">
    <property type="component" value="Unassembled WGS sequence"/>
</dbReference>
<proteinExistence type="predicted"/>
<evidence type="ECO:0008006" key="3">
    <source>
        <dbReference type="Google" id="ProtNLM"/>
    </source>
</evidence>
<keyword evidence="2" id="KW-1185">Reference proteome</keyword>
<dbReference type="AlphaFoldDB" id="A0A1X6WPD6"/>
<evidence type="ECO:0000313" key="2">
    <source>
        <dbReference type="Proteomes" id="UP000195918"/>
    </source>
</evidence>
<sequence length="315" mass="35177">MMSDNEECLALNVINESLKLPFVKVNRDEFLVRVFGNDIEDKNRLLDVGPQVLFTKEELDKKAQNRINYLTTQSSAVSFATGIPGGFAMAATIPADVAQFYGYSLKLAQEISYIYGYDDIWTDQGELSEEAKNTLILYLGIMLGVSSAGSITRILSSKLSTQALKKIPQKALTKTFYYPIIKKVLAVFGTKLTKTSFAKGVSKIIPVVGGVISGGLNYASMKPMANRLKNELSQSINYTESDLEKDLKLLQKEDVVIDSGEPIDIMNSSNNNDNIVTFNEKSVYERIEKAYQLFEKNIITEEEFSELKKNLLLKI</sequence>
<protein>
    <recommendedName>
        <fullName evidence="3">Bacteriochlorophyll 4-vinyl reductase</fullName>
    </recommendedName>
</protein>